<dbReference type="InterPro" id="IPR045584">
    <property type="entry name" value="Pilin-like"/>
</dbReference>
<dbReference type="SUPFAM" id="SSF54523">
    <property type="entry name" value="Pili subunits"/>
    <property type="match status" value="1"/>
</dbReference>
<dbReference type="Pfam" id="PF07963">
    <property type="entry name" value="N_methyl"/>
    <property type="match status" value="1"/>
</dbReference>
<keyword evidence="1" id="KW-1133">Transmembrane helix</keyword>
<dbReference type="Gene3D" id="3.30.700.10">
    <property type="entry name" value="Glycoprotein, Type 4 Pilin"/>
    <property type="match status" value="1"/>
</dbReference>
<dbReference type="NCBIfam" id="TIGR02532">
    <property type="entry name" value="IV_pilin_GFxxxE"/>
    <property type="match status" value="1"/>
</dbReference>
<dbReference type="InterPro" id="IPR031982">
    <property type="entry name" value="PilE-like"/>
</dbReference>
<protein>
    <submittedName>
        <fullName evidence="2">Prepilin-type cleavage/methylation domain-containing protein</fullName>
    </submittedName>
</protein>
<dbReference type="InterPro" id="IPR012902">
    <property type="entry name" value="N_methyl_site"/>
</dbReference>
<dbReference type="Pfam" id="PF16732">
    <property type="entry name" value="ComP_DUS"/>
    <property type="match status" value="1"/>
</dbReference>
<dbReference type="OrthoDB" id="5906095at2"/>
<feature type="transmembrane region" description="Helical" evidence="1">
    <location>
        <begin position="21"/>
        <end position="42"/>
    </location>
</feature>
<dbReference type="GO" id="GO:0043683">
    <property type="term" value="P:type IV pilus assembly"/>
    <property type="evidence" value="ECO:0007669"/>
    <property type="project" value="InterPro"/>
</dbReference>
<comment type="caution">
    <text evidence="2">The sequence shown here is derived from an EMBL/GenBank/DDBJ whole genome shotgun (WGS) entry which is preliminary data.</text>
</comment>
<dbReference type="EMBL" id="LOSJ02000002">
    <property type="protein sequence ID" value="PNM57713.1"/>
    <property type="molecule type" value="Genomic_DNA"/>
</dbReference>
<proteinExistence type="predicted"/>
<dbReference type="AlphaFoldDB" id="A0A2J9V1S5"/>
<keyword evidence="1" id="KW-0812">Transmembrane</keyword>
<name>A0A2J9V1S5_VIBMI</name>
<keyword evidence="3" id="KW-1185">Reference proteome</keyword>
<evidence type="ECO:0000313" key="2">
    <source>
        <dbReference type="EMBL" id="PNM57713.1"/>
    </source>
</evidence>
<dbReference type="Proteomes" id="UP000053748">
    <property type="component" value="Unassembled WGS sequence"/>
</dbReference>
<organism evidence="2 3">
    <name type="scientific">Vibrio mimicus</name>
    <dbReference type="NCBI Taxonomy" id="674"/>
    <lineage>
        <taxon>Bacteria</taxon>
        <taxon>Pseudomonadati</taxon>
        <taxon>Pseudomonadota</taxon>
        <taxon>Gammaproteobacteria</taxon>
        <taxon>Vibrionales</taxon>
        <taxon>Vibrionaceae</taxon>
        <taxon>Vibrio</taxon>
    </lineage>
</organism>
<evidence type="ECO:0000256" key="1">
    <source>
        <dbReference type="SAM" id="Phobius"/>
    </source>
</evidence>
<accession>A0A2J9V1S5</accession>
<evidence type="ECO:0000313" key="3">
    <source>
        <dbReference type="Proteomes" id="UP000053748"/>
    </source>
</evidence>
<gene>
    <name evidence="2" type="ORF">AL544_017535</name>
</gene>
<keyword evidence="1" id="KW-0472">Membrane</keyword>
<sequence>MEMIRKIFCKPSITWQQGMTLIELMIAVVVVGILAAISYPSYTKYVVESYRTMAKADMAKIQLALEHNYNNGYRWTQIISGSLCLICDTPSDRYTFSIASAAAPAYTITATASTSKGQSKDACLEADKKMKLDSTNKAEPTACWK</sequence>
<reference evidence="2" key="1">
    <citation type="submission" date="2017-12" db="EMBL/GenBank/DDBJ databases">
        <title>FDA dAtabase for Regulatory Grade micrObial Sequences (FDA-ARGOS): Supporting development and validation of Infectious Disease Dx tests.</title>
        <authorList>
            <person name="Hoffmann M."/>
            <person name="Allard M."/>
            <person name="Evans P."/>
            <person name="Brown E."/>
            <person name="Tallon L.J."/>
            <person name="Sadzewicz L."/>
            <person name="Sengamalay N."/>
            <person name="Ott S."/>
            <person name="Godinez A."/>
            <person name="Nagaraj S."/>
            <person name="Vavikolanu K."/>
            <person name="Aluvathingal J."/>
            <person name="Nadendla S."/>
            <person name="Hobson J."/>
            <person name="Sichtig H."/>
        </authorList>
    </citation>
    <scope>NUCLEOTIDE SEQUENCE [LARGE SCALE GENOMIC DNA]</scope>
    <source>
        <strain evidence="2">FDAARGOS_113</strain>
    </source>
</reference>
<dbReference type="PROSITE" id="PS00409">
    <property type="entry name" value="PROKAR_NTER_METHYL"/>
    <property type="match status" value="1"/>
</dbReference>